<gene>
    <name evidence="7" type="ORF">ACFP0N_26905</name>
</gene>
<comment type="subcellular location">
    <subcellularLocation>
        <location evidence="1">Cell membrane</location>
        <topology evidence="1">Multi-pass membrane protein</topology>
    </subcellularLocation>
</comment>
<sequence>MSSLAGFLLASLAVVAVPGSNLVHIVTRSAQDGRRAGLVTALGVETGTLLHVLAAVGGLAALVSDHPLAFTVLRYAGAGYLAYLGVRALGRRPAPDVGGAPGADRSAGRRLFRVWGDAVLVNLLNPKVVLFFVAFLPQFVPAGLSAAATRARMLVLGVVFLALALALDLCYALLGAALTGRLRGTPRRERRLSCVTGGVHLGLAALVLV</sequence>
<reference evidence="8" key="1">
    <citation type="journal article" date="2019" name="Int. J. Syst. Evol. Microbiol.">
        <title>The Global Catalogue of Microorganisms (GCM) 10K type strain sequencing project: providing services to taxonomists for standard genome sequencing and annotation.</title>
        <authorList>
            <consortium name="The Broad Institute Genomics Platform"/>
            <consortium name="The Broad Institute Genome Sequencing Center for Infectious Disease"/>
            <person name="Wu L."/>
            <person name="Ma J."/>
        </authorList>
    </citation>
    <scope>NUCLEOTIDE SEQUENCE [LARGE SCALE GENOMIC DNA]</scope>
    <source>
        <strain evidence="8">CGMCC 4.1469</strain>
    </source>
</reference>
<dbReference type="PANTHER" id="PTHR30086">
    <property type="entry name" value="ARGININE EXPORTER PROTEIN ARGO"/>
    <property type="match status" value="1"/>
</dbReference>
<keyword evidence="4 6" id="KW-1133">Transmembrane helix</keyword>
<comment type="caution">
    <text evidence="7">The sequence shown here is derived from an EMBL/GenBank/DDBJ whole genome shotgun (WGS) entry which is preliminary data.</text>
</comment>
<keyword evidence="3 6" id="KW-0812">Transmembrane</keyword>
<evidence type="ECO:0000256" key="2">
    <source>
        <dbReference type="ARBA" id="ARBA00022475"/>
    </source>
</evidence>
<name>A0ABW1F355_9ACTN</name>
<evidence type="ECO:0000256" key="6">
    <source>
        <dbReference type="SAM" id="Phobius"/>
    </source>
</evidence>
<evidence type="ECO:0000256" key="3">
    <source>
        <dbReference type="ARBA" id="ARBA00022692"/>
    </source>
</evidence>
<dbReference type="Pfam" id="PF01810">
    <property type="entry name" value="LysE"/>
    <property type="match status" value="1"/>
</dbReference>
<feature type="transmembrane region" description="Helical" evidence="6">
    <location>
        <begin position="154"/>
        <end position="179"/>
    </location>
</feature>
<dbReference type="RefSeq" id="WP_380236302.1">
    <property type="nucleotide sequence ID" value="NZ_JBHSOD010000042.1"/>
</dbReference>
<feature type="transmembrane region" description="Helical" evidence="6">
    <location>
        <begin position="128"/>
        <end position="148"/>
    </location>
</feature>
<dbReference type="EMBL" id="JBHSOD010000042">
    <property type="protein sequence ID" value="MFC5888603.1"/>
    <property type="molecule type" value="Genomic_DNA"/>
</dbReference>
<keyword evidence="5 6" id="KW-0472">Membrane</keyword>
<feature type="transmembrane region" description="Helical" evidence="6">
    <location>
        <begin position="6"/>
        <end position="26"/>
    </location>
</feature>
<proteinExistence type="predicted"/>
<evidence type="ECO:0000256" key="4">
    <source>
        <dbReference type="ARBA" id="ARBA00022989"/>
    </source>
</evidence>
<dbReference type="InterPro" id="IPR001123">
    <property type="entry name" value="LeuE-type"/>
</dbReference>
<feature type="transmembrane region" description="Helical" evidence="6">
    <location>
        <begin position="68"/>
        <end position="86"/>
    </location>
</feature>
<keyword evidence="8" id="KW-1185">Reference proteome</keyword>
<dbReference type="Proteomes" id="UP001596067">
    <property type="component" value="Unassembled WGS sequence"/>
</dbReference>
<keyword evidence="2" id="KW-1003">Cell membrane</keyword>
<dbReference type="PIRSF" id="PIRSF006324">
    <property type="entry name" value="LeuE"/>
    <property type="match status" value="1"/>
</dbReference>
<organism evidence="7 8">
    <name type="scientific">Kitasatospora aburaviensis</name>
    <dbReference type="NCBI Taxonomy" id="67265"/>
    <lineage>
        <taxon>Bacteria</taxon>
        <taxon>Bacillati</taxon>
        <taxon>Actinomycetota</taxon>
        <taxon>Actinomycetes</taxon>
        <taxon>Kitasatosporales</taxon>
        <taxon>Streptomycetaceae</taxon>
        <taxon>Kitasatospora</taxon>
    </lineage>
</organism>
<evidence type="ECO:0000313" key="8">
    <source>
        <dbReference type="Proteomes" id="UP001596067"/>
    </source>
</evidence>
<evidence type="ECO:0000256" key="1">
    <source>
        <dbReference type="ARBA" id="ARBA00004651"/>
    </source>
</evidence>
<protein>
    <submittedName>
        <fullName evidence="7">LysE family translocator</fullName>
    </submittedName>
</protein>
<feature type="transmembrane region" description="Helical" evidence="6">
    <location>
        <begin position="38"/>
        <end position="62"/>
    </location>
</feature>
<accession>A0ABW1F355</accession>
<evidence type="ECO:0000256" key="5">
    <source>
        <dbReference type="ARBA" id="ARBA00023136"/>
    </source>
</evidence>
<dbReference type="PANTHER" id="PTHR30086:SF20">
    <property type="entry name" value="ARGININE EXPORTER PROTEIN ARGO-RELATED"/>
    <property type="match status" value="1"/>
</dbReference>
<evidence type="ECO:0000313" key="7">
    <source>
        <dbReference type="EMBL" id="MFC5888603.1"/>
    </source>
</evidence>